<evidence type="ECO:0000313" key="2">
    <source>
        <dbReference type="EMBL" id="KAK3309892.1"/>
    </source>
</evidence>
<comment type="caution">
    <text evidence="2">The sequence shown here is derived from an EMBL/GenBank/DDBJ whole genome shotgun (WGS) entry which is preliminary data.</text>
</comment>
<proteinExistence type="predicted"/>
<accession>A0AAJ0H150</accession>
<keyword evidence="1" id="KW-1133">Transmembrane helix</keyword>
<evidence type="ECO:0000313" key="3">
    <source>
        <dbReference type="Proteomes" id="UP001273166"/>
    </source>
</evidence>
<organism evidence="2 3">
    <name type="scientific">Chaetomium strumarium</name>
    <dbReference type="NCBI Taxonomy" id="1170767"/>
    <lineage>
        <taxon>Eukaryota</taxon>
        <taxon>Fungi</taxon>
        <taxon>Dikarya</taxon>
        <taxon>Ascomycota</taxon>
        <taxon>Pezizomycotina</taxon>
        <taxon>Sordariomycetes</taxon>
        <taxon>Sordariomycetidae</taxon>
        <taxon>Sordariales</taxon>
        <taxon>Chaetomiaceae</taxon>
        <taxon>Chaetomium</taxon>
    </lineage>
</organism>
<keyword evidence="3" id="KW-1185">Reference proteome</keyword>
<protein>
    <submittedName>
        <fullName evidence="2">Uncharacterized protein</fullName>
    </submittedName>
</protein>
<reference evidence="2" key="2">
    <citation type="submission" date="2023-06" db="EMBL/GenBank/DDBJ databases">
        <authorList>
            <consortium name="Lawrence Berkeley National Laboratory"/>
            <person name="Mondo S.J."/>
            <person name="Hensen N."/>
            <person name="Bonometti L."/>
            <person name="Westerberg I."/>
            <person name="Brannstrom I.O."/>
            <person name="Guillou S."/>
            <person name="Cros-Aarteil S."/>
            <person name="Calhoun S."/>
            <person name="Haridas S."/>
            <person name="Kuo A."/>
            <person name="Pangilinan J."/>
            <person name="Riley R."/>
            <person name="Labutti K."/>
            <person name="Andreopoulos B."/>
            <person name="Lipzen A."/>
            <person name="Chen C."/>
            <person name="Yanf M."/>
            <person name="Daum C."/>
            <person name="Ng V."/>
            <person name="Clum A."/>
            <person name="Steindorff A."/>
            <person name="Ohm R."/>
            <person name="Martin F."/>
            <person name="Silar P."/>
            <person name="Natvig D."/>
            <person name="Lalanne C."/>
            <person name="Gautier V."/>
            <person name="Ament-Velasquez S.L."/>
            <person name="Kruys A."/>
            <person name="Hutchinson M.I."/>
            <person name="Powell A.J."/>
            <person name="Barry K."/>
            <person name="Miller A.N."/>
            <person name="Grigoriev I.V."/>
            <person name="Debuchy R."/>
            <person name="Gladieux P."/>
            <person name="Thoren M.H."/>
            <person name="Johannesson H."/>
        </authorList>
    </citation>
    <scope>NUCLEOTIDE SEQUENCE</scope>
    <source>
        <strain evidence="2">CBS 333.67</strain>
    </source>
</reference>
<dbReference type="RefSeq" id="XP_062725672.1">
    <property type="nucleotide sequence ID" value="XM_062868278.1"/>
</dbReference>
<keyword evidence="1" id="KW-0812">Transmembrane</keyword>
<evidence type="ECO:0000256" key="1">
    <source>
        <dbReference type="SAM" id="Phobius"/>
    </source>
</evidence>
<dbReference type="AlphaFoldDB" id="A0AAJ0H150"/>
<keyword evidence="1" id="KW-0472">Membrane</keyword>
<dbReference type="GeneID" id="87887107"/>
<reference evidence="2" key="1">
    <citation type="journal article" date="2023" name="Mol. Phylogenet. Evol.">
        <title>Genome-scale phylogeny and comparative genomics of the fungal order Sordariales.</title>
        <authorList>
            <person name="Hensen N."/>
            <person name="Bonometti L."/>
            <person name="Westerberg I."/>
            <person name="Brannstrom I.O."/>
            <person name="Guillou S."/>
            <person name="Cros-Aarteil S."/>
            <person name="Calhoun S."/>
            <person name="Haridas S."/>
            <person name="Kuo A."/>
            <person name="Mondo S."/>
            <person name="Pangilinan J."/>
            <person name="Riley R."/>
            <person name="LaButti K."/>
            <person name="Andreopoulos B."/>
            <person name="Lipzen A."/>
            <person name="Chen C."/>
            <person name="Yan M."/>
            <person name="Daum C."/>
            <person name="Ng V."/>
            <person name="Clum A."/>
            <person name="Steindorff A."/>
            <person name="Ohm R.A."/>
            <person name="Martin F."/>
            <person name="Silar P."/>
            <person name="Natvig D.O."/>
            <person name="Lalanne C."/>
            <person name="Gautier V."/>
            <person name="Ament-Velasquez S.L."/>
            <person name="Kruys A."/>
            <person name="Hutchinson M.I."/>
            <person name="Powell A.J."/>
            <person name="Barry K."/>
            <person name="Miller A.N."/>
            <person name="Grigoriev I.V."/>
            <person name="Debuchy R."/>
            <person name="Gladieux P."/>
            <person name="Hiltunen Thoren M."/>
            <person name="Johannesson H."/>
        </authorList>
    </citation>
    <scope>NUCLEOTIDE SEQUENCE</scope>
    <source>
        <strain evidence="2">CBS 333.67</strain>
    </source>
</reference>
<feature type="transmembrane region" description="Helical" evidence="1">
    <location>
        <begin position="13"/>
        <end position="35"/>
    </location>
</feature>
<gene>
    <name evidence="2" type="ORF">B0T15DRAFT_516805</name>
</gene>
<dbReference type="Proteomes" id="UP001273166">
    <property type="component" value="Unassembled WGS sequence"/>
</dbReference>
<name>A0AAJ0H150_9PEZI</name>
<sequence>MPVRDVCLMFDDAMVGVCFSSFSSTLSFPLVLLSFHRPCRHEDREVVDVEPVCFFLLSYVTSVGDDLGYGASIEVLFCPFLQLHYNGGVSWLPMVFAYRKGSGSICLAQPVGIPWLGHSPEEGSLFHVSCNTSNVQPISLVPGVEVVHYHRFQGNTVQWSHGLSLWLGSAILRQSHEQNNHTPYGYLKSNC</sequence>
<dbReference type="EMBL" id="JAUDZG010000001">
    <property type="protein sequence ID" value="KAK3309892.1"/>
    <property type="molecule type" value="Genomic_DNA"/>
</dbReference>